<dbReference type="Gene3D" id="3.40.190.10">
    <property type="entry name" value="Periplasmic binding protein-like II"/>
    <property type="match status" value="2"/>
</dbReference>
<dbReference type="PANTHER" id="PTHR11485:SF29">
    <property type="entry name" value="TRANSFERRIN 2"/>
    <property type="match status" value="1"/>
</dbReference>
<dbReference type="SUPFAM" id="SSF53850">
    <property type="entry name" value="Periplasmic binding protein-like II"/>
    <property type="match status" value="1"/>
</dbReference>
<dbReference type="EMBL" id="JBBNAG010000002">
    <property type="protein sequence ID" value="KAK9158327.1"/>
    <property type="molecule type" value="Genomic_DNA"/>
</dbReference>
<evidence type="ECO:0000259" key="2">
    <source>
        <dbReference type="PROSITE" id="PS51408"/>
    </source>
</evidence>
<keyword evidence="4" id="KW-1185">Reference proteome</keyword>
<dbReference type="GO" id="GO:0005615">
    <property type="term" value="C:extracellular space"/>
    <property type="evidence" value="ECO:0007669"/>
    <property type="project" value="TreeGrafter"/>
</dbReference>
<evidence type="ECO:0000313" key="4">
    <source>
        <dbReference type="Proteomes" id="UP001419268"/>
    </source>
</evidence>
<feature type="chain" id="PRO_5042987469" description="Transferrin-like domain-containing protein" evidence="1">
    <location>
        <begin position="24"/>
        <end position="437"/>
    </location>
</feature>
<gene>
    <name evidence="3" type="ORF">Scep_004901</name>
</gene>
<dbReference type="GO" id="GO:0005769">
    <property type="term" value="C:early endosome"/>
    <property type="evidence" value="ECO:0007669"/>
    <property type="project" value="TreeGrafter"/>
</dbReference>
<dbReference type="Pfam" id="PF00405">
    <property type="entry name" value="Transferrin"/>
    <property type="match status" value="1"/>
</dbReference>
<name>A0AAP0KV08_9MAGN</name>
<dbReference type="PROSITE" id="PS51408">
    <property type="entry name" value="TRANSFERRIN_LIKE_4"/>
    <property type="match status" value="1"/>
</dbReference>
<dbReference type="InterPro" id="IPR001156">
    <property type="entry name" value="Transferrin-like_dom"/>
</dbReference>
<feature type="signal peptide" evidence="1">
    <location>
        <begin position="1"/>
        <end position="23"/>
    </location>
</feature>
<protein>
    <recommendedName>
        <fullName evidence="2">Transferrin-like domain-containing protein</fullName>
    </recommendedName>
</protein>
<evidence type="ECO:0000313" key="3">
    <source>
        <dbReference type="EMBL" id="KAK9158327.1"/>
    </source>
</evidence>
<evidence type="ECO:0000256" key="1">
    <source>
        <dbReference type="SAM" id="SignalP"/>
    </source>
</evidence>
<dbReference type="SMART" id="SM00094">
    <property type="entry name" value="TR_FER"/>
    <property type="match status" value="1"/>
</dbReference>
<dbReference type="AlphaFoldDB" id="A0AAP0KV08"/>
<feature type="domain" description="Transferrin-like" evidence="2">
    <location>
        <begin position="67"/>
        <end position="382"/>
    </location>
</feature>
<organism evidence="3 4">
    <name type="scientific">Stephania cephalantha</name>
    <dbReference type="NCBI Taxonomy" id="152367"/>
    <lineage>
        <taxon>Eukaryota</taxon>
        <taxon>Viridiplantae</taxon>
        <taxon>Streptophyta</taxon>
        <taxon>Embryophyta</taxon>
        <taxon>Tracheophyta</taxon>
        <taxon>Spermatophyta</taxon>
        <taxon>Magnoliopsida</taxon>
        <taxon>Ranunculales</taxon>
        <taxon>Menispermaceae</taxon>
        <taxon>Menispermoideae</taxon>
        <taxon>Cissampelideae</taxon>
        <taxon>Stephania</taxon>
    </lineage>
</organism>
<comment type="caution">
    <text evidence="3">The sequence shown here is derived from an EMBL/GenBank/DDBJ whole genome shotgun (WGS) entry which is preliminary data.</text>
</comment>
<dbReference type="GO" id="GO:0005886">
    <property type="term" value="C:plasma membrane"/>
    <property type="evidence" value="ECO:0007669"/>
    <property type="project" value="TreeGrafter"/>
</dbReference>
<dbReference type="CDD" id="cd13529">
    <property type="entry name" value="PBP2_transferrin"/>
    <property type="match status" value="1"/>
</dbReference>
<dbReference type="GO" id="GO:0055037">
    <property type="term" value="C:recycling endosome"/>
    <property type="evidence" value="ECO:0007669"/>
    <property type="project" value="TreeGrafter"/>
</dbReference>
<dbReference type="PRINTS" id="PR00422">
    <property type="entry name" value="TRANSFERRIN"/>
</dbReference>
<accession>A0AAP0KV08</accession>
<dbReference type="PANTHER" id="PTHR11485">
    <property type="entry name" value="TRANSFERRIN"/>
    <property type="match status" value="1"/>
</dbReference>
<dbReference type="GO" id="GO:0006826">
    <property type="term" value="P:iron ion transport"/>
    <property type="evidence" value="ECO:0007669"/>
    <property type="project" value="TreeGrafter"/>
</dbReference>
<dbReference type="Proteomes" id="UP001419268">
    <property type="component" value="Unassembled WGS sequence"/>
</dbReference>
<sequence length="437" mass="47674">MLSLLSLLLLLFLLSNLSLTIQGLEPAPAPDSGDGVGLDSVNFDGEETNERLIAPPPPKEETSSVTTTWCTVRDEFLDCRIYVGELNQTDRFELKCLRKETVQECLDSIKRGEADLITLEPGLAYIAFLNHSMKAIANEVYCNHAESYEAVAVVNKKVCKEKGDISLMGFKGMRSCHGGYGTAMGWNYPINLLKMMVNFENLKDTELVKEFFSSVCAPSELKGMDICSGCGHENGSCHSNSAYSDHTGAFRCLVEELGDIAFVKADTALLYSSEGPYNQTWSTKSISDFMYLCPQGGCREINGYPGACSFGSIPANVIMARNSISNKKKSAVLQMIQDTTWTSALYTGQIGAERLRSSSAQGLTLVKKLTRTYLGTSASISQSIQELNTKKVQNNPPTGNTVSDAHSSSQLCAKHPCVLTMLSIILLEIMFFAVSVL</sequence>
<keyword evidence="1" id="KW-0732">Signal</keyword>
<reference evidence="3 4" key="1">
    <citation type="submission" date="2024-01" db="EMBL/GenBank/DDBJ databases">
        <title>Genome assemblies of Stephania.</title>
        <authorList>
            <person name="Yang L."/>
        </authorList>
    </citation>
    <scope>NUCLEOTIDE SEQUENCE [LARGE SCALE GENOMIC DNA]</scope>
    <source>
        <strain evidence="3">JXDWG</strain>
        <tissue evidence="3">Leaf</tissue>
    </source>
</reference>
<proteinExistence type="predicted"/>